<dbReference type="RefSeq" id="WP_188912822.1">
    <property type="nucleotide sequence ID" value="NZ_BMIQ01000010.1"/>
</dbReference>
<feature type="domain" description="HTH cro/C1-type" evidence="1">
    <location>
        <begin position="19"/>
        <end position="73"/>
    </location>
</feature>
<dbReference type="InterPro" id="IPR001387">
    <property type="entry name" value="Cro/C1-type_HTH"/>
</dbReference>
<sequence length="144" mass="15856">MSDNKKKPNPVDIHVGSRVRLRRTMLGMSQERLGESLGITFQQIQKYEKGSNRIGASRLQKMGEVLSVPIAFFFEDAPNGAATPDGFQEGQGPNYVVDFLSTAEGLQLSRAFMKIADPKVRRRIIDLVRTLGEASEDEGGSGRS</sequence>
<dbReference type="SMART" id="SM00530">
    <property type="entry name" value="HTH_XRE"/>
    <property type="match status" value="1"/>
</dbReference>
<gene>
    <name evidence="2" type="ORF">GCM10011390_46580</name>
</gene>
<evidence type="ECO:0000313" key="2">
    <source>
        <dbReference type="EMBL" id="GGE21924.1"/>
    </source>
</evidence>
<reference evidence="2" key="2">
    <citation type="submission" date="2020-09" db="EMBL/GenBank/DDBJ databases">
        <authorList>
            <person name="Sun Q."/>
            <person name="Zhou Y."/>
        </authorList>
    </citation>
    <scope>NUCLEOTIDE SEQUENCE</scope>
    <source>
        <strain evidence="2">CGMCC 1.15367</strain>
    </source>
</reference>
<proteinExistence type="predicted"/>
<dbReference type="SUPFAM" id="SSF47413">
    <property type="entry name" value="lambda repressor-like DNA-binding domains"/>
    <property type="match status" value="1"/>
</dbReference>
<comment type="caution">
    <text evidence="2">The sequence shown here is derived from an EMBL/GenBank/DDBJ whole genome shotgun (WGS) entry which is preliminary data.</text>
</comment>
<evidence type="ECO:0000259" key="1">
    <source>
        <dbReference type="PROSITE" id="PS50943"/>
    </source>
</evidence>
<dbReference type="PROSITE" id="PS50943">
    <property type="entry name" value="HTH_CROC1"/>
    <property type="match status" value="1"/>
</dbReference>
<dbReference type="Gene3D" id="1.10.260.40">
    <property type="entry name" value="lambda repressor-like DNA-binding domains"/>
    <property type="match status" value="1"/>
</dbReference>
<protein>
    <submittedName>
        <fullName evidence="2">HTH-type transcriptional regulator R00410</fullName>
    </submittedName>
</protein>
<accession>A0A917A106</accession>
<keyword evidence="3" id="KW-1185">Reference proteome</keyword>
<evidence type="ECO:0000313" key="3">
    <source>
        <dbReference type="Proteomes" id="UP000644699"/>
    </source>
</evidence>
<dbReference type="EMBL" id="BMIQ01000010">
    <property type="protein sequence ID" value="GGE21924.1"/>
    <property type="molecule type" value="Genomic_DNA"/>
</dbReference>
<reference evidence="2" key="1">
    <citation type="journal article" date="2014" name="Int. J. Syst. Evol. Microbiol.">
        <title>Complete genome sequence of Corynebacterium casei LMG S-19264T (=DSM 44701T), isolated from a smear-ripened cheese.</title>
        <authorList>
            <consortium name="US DOE Joint Genome Institute (JGI-PGF)"/>
            <person name="Walter F."/>
            <person name="Albersmeier A."/>
            <person name="Kalinowski J."/>
            <person name="Ruckert C."/>
        </authorList>
    </citation>
    <scope>NUCLEOTIDE SEQUENCE</scope>
    <source>
        <strain evidence="2">CGMCC 1.15367</strain>
    </source>
</reference>
<name>A0A917A106_9HYPH</name>
<dbReference type="GO" id="GO:0003677">
    <property type="term" value="F:DNA binding"/>
    <property type="evidence" value="ECO:0007669"/>
    <property type="project" value="InterPro"/>
</dbReference>
<dbReference type="Pfam" id="PF01381">
    <property type="entry name" value="HTH_3"/>
    <property type="match status" value="1"/>
</dbReference>
<organism evidence="2 3">
    <name type="scientific">Aureimonas endophytica</name>
    <dbReference type="NCBI Taxonomy" id="2027858"/>
    <lineage>
        <taxon>Bacteria</taxon>
        <taxon>Pseudomonadati</taxon>
        <taxon>Pseudomonadota</taxon>
        <taxon>Alphaproteobacteria</taxon>
        <taxon>Hyphomicrobiales</taxon>
        <taxon>Aurantimonadaceae</taxon>
        <taxon>Aureimonas</taxon>
    </lineage>
</organism>
<dbReference type="CDD" id="cd00093">
    <property type="entry name" value="HTH_XRE"/>
    <property type="match status" value="1"/>
</dbReference>
<dbReference type="Proteomes" id="UP000644699">
    <property type="component" value="Unassembled WGS sequence"/>
</dbReference>
<dbReference type="InterPro" id="IPR010982">
    <property type="entry name" value="Lambda_DNA-bd_dom_sf"/>
</dbReference>
<dbReference type="AlphaFoldDB" id="A0A917A106"/>